<dbReference type="AlphaFoldDB" id="A0A1Q6F599"/>
<dbReference type="STRING" id="28117.BHV66_07130"/>
<organism evidence="3 4">
    <name type="scientific">Alistipes putredinis</name>
    <dbReference type="NCBI Taxonomy" id="28117"/>
    <lineage>
        <taxon>Bacteria</taxon>
        <taxon>Pseudomonadati</taxon>
        <taxon>Bacteroidota</taxon>
        <taxon>Bacteroidia</taxon>
        <taxon>Bacteroidales</taxon>
        <taxon>Rikenellaceae</taxon>
        <taxon>Alistipes</taxon>
    </lineage>
</organism>
<name>A0A1Q6F599_9BACT</name>
<evidence type="ECO:0000313" key="4">
    <source>
        <dbReference type="Proteomes" id="UP000187417"/>
    </source>
</evidence>
<dbReference type="EMBL" id="MNQH01000031">
    <property type="protein sequence ID" value="OKY93852.1"/>
    <property type="molecule type" value="Genomic_DNA"/>
</dbReference>
<dbReference type="CDD" id="cd00093">
    <property type="entry name" value="HTH_XRE"/>
    <property type="match status" value="1"/>
</dbReference>
<dbReference type="RefSeq" id="WP_022460896.1">
    <property type="nucleotide sequence ID" value="NZ_BAAFLA010000016.1"/>
</dbReference>
<accession>A0A1Q6F599</accession>
<dbReference type="Gene3D" id="1.10.260.40">
    <property type="entry name" value="lambda repressor-like DNA-binding domains"/>
    <property type="match status" value="1"/>
</dbReference>
<comment type="caution">
    <text evidence="3">The sequence shown here is derived from an EMBL/GenBank/DDBJ whole genome shotgun (WGS) entry which is preliminary data.</text>
</comment>
<dbReference type="InterPro" id="IPR013430">
    <property type="entry name" value="Toxin_antidote_HigA"/>
</dbReference>
<keyword evidence="1" id="KW-0238">DNA-binding</keyword>
<dbReference type="GO" id="GO:0003677">
    <property type="term" value="F:DNA binding"/>
    <property type="evidence" value="ECO:0007669"/>
    <property type="project" value="UniProtKB-KW"/>
</dbReference>
<dbReference type="InterPro" id="IPR010982">
    <property type="entry name" value="Lambda_DNA-bd_dom_sf"/>
</dbReference>
<evidence type="ECO:0000259" key="2">
    <source>
        <dbReference type="PROSITE" id="PS50943"/>
    </source>
</evidence>
<protein>
    <submittedName>
        <fullName evidence="3">Addiction module antidote protein, HigA family</fullName>
    </submittedName>
</protein>
<dbReference type="PROSITE" id="PS50943">
    <property type="entry name" value="HTH_CROC1"/>
    <property type="match status" value="1"/>
</dbReference>
<gene>
    <name evidence="3" type="ORF">BHV66_07130</name>
</gene>
<evidence type="ECO:0000256" key="1">
    <source>
        <dbReference type="ARBA" id="ARBA00023125"/>
    </source>
</evidence>
<dbReference type="NCBIfam" id="TIGR02607">
    <property type="entry name" value="antidote_HigA"/>
    <property type="match status" value="1"/>
</dbReference>
<evidence type="ECO:0000313" key="3">
    <source>
        <dbReference type="EMBL" id="OKY93852.1"/>
    </source>
</evidence>
<dbReference type="SUPFAM" id="SSF47413">
    <property type="entry name" value="lambda repressor-like DNA-binding domains"/>
    <property type="match status" value="1"/>
</dbReference>
<dbReference type="PANTHER" id="PTHR36924:SF1">
    <property type="entry name" value="ANTITOXIN HIGA-1"/>
    <property type="match status" value="1"/>
</dbReference>
<proteinExistence type="predicted"/>
<reference evidence="3 4" key="1">
    <citation type="journal article" date="2016" name="Nat. Biotechnol.">
        <title>Measurement of bacterial replication rates in microbial communities.</title>
        <authorList>
            <person name="Brown C.T."/>
            <person name="Olm M.R."/>
            <person name="Thomas B.C."/>
            <person name="Banfield J.F."/>
        </authorList>
    </citation>
    <scope>NUCLEOTIDE SEQUENCE [LARGE SCALE GENOMIC DNA]</scope>
    <source>
        <strain evidence="3">CAG:67_53_122</strain>
    </source>
</reference>
<dbReference type="InterPro" id="IPR001387">
    <property type="entry name" value="Cro/C1-type_HTH"/>
</dbReference>
<dbReference type="SMART" id="SM00530">
    <property type="entry name" value="HTH_XRE"/>
    <property type="match status" value="1"/>
</dbReference>
<dbReference type="Pfam" id="PF01381">
    <property type="entry name" value="HTH_3"/>
    <property type="match status" value="1"/>
</dbReference>
<sequence length="103" mass="11737">MGNLGYPYTPTHPGEILKEEIEYRGISQKKLAEQIGISYTMLNEILNAKRPVTETMALYFEAALGIEAEMLTNMQTRYNMQTARKDSKLTARLQQIRKLAAIL</sequence>
<dbReference type="PANTHER" id="PTHR36924">
    <property type="entry name" value="ANTITOXIN HIGA-1"/>
    <property type="match status" value="1"/>
</dbReference>
<dbReference type="Proteomes" id="UP000187417">
    <property type="component" value="Unassembled WGS sequence"/>
</dbReference>
<feature type="domain" description="HTH cro/C1-type" evidence="2">
    <location>
        <begin position="17"/>
        <end position="71"/>
    </location>
</feature>